<feature type="transmembrane region" description="Helical" evidence="7">
    <location>
        <begin position="83"/>
        <end position="105"/>
    </location>
</feature>
<name>A0A165C1K0_9APHY</name>
<dbReference type="GeneID" id="63826890"/>
<comment type="subcellular location">
    <subcellularLocation>
        <location evidence="1">Membrane</location>
        <topology evidence="1">Multi-pass membrane protein</topology>
    </subcellularLocation>
</comment>
<evidence type="ECO:0000256" key="5">
    <source>
        <dbReference type="ARBA" id="ARBA00023136"/>
    </source>
</evidence>
<feature type="domain" description="Major facilitator superfamily (MFS) profile" evidence="8">
    <location>
        <begin position="49"/>
        <end position="468"/>
    </location>
</feature>
<keyword evidence="3 7" id="KW-0812">Transmembrane</keyword>
<keyword evidence="2" id="KW-0813">Transport</keyword>
<dbReference type="EMBL" id="KV427656">
    <property type="protein sequence ID" value="KZT02036.1"/>
    <property type="molecule type" value="Genomic_DNA"/>
</dbReference>
<reference evidence="9 10" key="1">
    <citation type="journal article" date="2016" name="Mol. Biol. Evol.">
        <title>Comparative Genomics of Early-Diverging Mushroom-Forming Fungi Provides Insights into the Origins of Lignocellulose Decay Capabilities.</title>
        <authorList>
            <person name="Nagy L.G."/>
            <person name="Riley R."/>
            <person name="Tritt A."/>
            <person name="Adam C."/>
            <person name="Daum C."/>
            <person name="Floudas D."/>
            <person name="Sun H."/>
            <person name="Yadav J.S."/>
            <person name="Pangilinan J."/>
            <person name="Larsson K.H."/>
            <person name="Matsuura K."/>
            <person name="Barry K."/>
            <person name="Labutti K."/>
            <person name="Kuo R."/>
            <person name="Ohm R.A."/>
            <person name="Bhattacharya S.S."/>
            <person name="Shirouzu T."/>
            <person name="Yoshinaga Y."/>
            <person name="Martin F.M."/>
            <person name="Grigoriev I.V."/>
            <person name="Hibbett D.S."/>
        </authorList>
    </citation>
    <scope>NUCLEOTIDE SEQUENCE [LARGE SCALE GENOMIC DNA]</scope>
    <source>
        <strain evidence="9 10">93-53</strain>
    </source>
</reference>
<sequence length="468" mass="50982">MPSGEYTPIPGDDDEAGAEERGGIEPSLKLTTLDRTIDLIGMGRYQWRLMLLCGLGWMSYNMWMQTIAIILPRVQEQFSISDNYIGTLSSSAFAGIMIGSVGWGTYSDLKGRRMPFYATLLLASMIGFLSSVVRSFTSLCIAMFFLGSAFGGSMPTDGTLFHEHLPSGRHFLVTLLSVFFSFGSVVSACVALLVIPGHLCPPAPAECDPTAQHVGWKYLLRCIATLTLAMFVARLTYLKLHESPRYLVHAGRQKDAVEVLQSIAQFNGEAISLSVDDVQDGTAPPHRHLADTFSIGALSDRITLALAPEWRRTTVLVWIIWFGMSLSFTMFNTYLPKVLEGKSNSGTPNETPVDVTASLWSVLTWALGGCPGAILGAYLVESPFGRRQSLAGSIFVTAFCCILFMITESLWLVRASTAAISLTSAVMWSILYGWTPGIFSTRVRGSATGIASALSSMQVSHHLLHTPF</sequence>
<feature type="transmembrane region" description="Helical" evidence="7">
    <location>
        <begin position="355"/>
        <end position="378"/>
    </location>
</feature>
<dbReference type="AlphaFoldDB" id="A0A165C1K0"/>
<dbReference type="PROSITE" id="PS50850">
    <property type="entry name" value="MFS"/>
    <property type="match status" value="1"/>
</dbReference>
<feature type="transmembrane region" description="Helical" evidence="7">
    <location>
        <begin position="412"/>
        <end position="434"/>
    </location>
</feature>
<dbReference type="PANTHER" id="PTHR23511">
    <property type="entry name" value="SYNAPTIC VESICLE GLYCOPROTEIN 2"/>
    <property type="match status" value="1"/>
</dbReference>
<evidence type="ECO:0000259" key="8">
    <source>
        <dbReference type="PROSITE" id="PS50850"/>
    </source>
</evidence>
<proteinExistence type="predicted"/>
<gene>
    <name evidence="9" type="ORF">LAESUDRAFT_730540</name>
</gene>
<keyword evidence="10" id="KW-1185">Reference proteome</keyword>
<evidence type="ECO:0000313" key="10">
    <source>
        <dbReference type="Proteomes" id="UP000076871"/>
    </source>
</evidence>
<keyword evidence="4 7" id="KW-1133">Transmembrane helix</keyword>
<dbReference type="PANTHER" id="PTHR23511:SF5">
    <property type="entry name" value="MAJOR FACILITATOR-TYPE TRANSPORTER HXNZ-RELATED"/>
    <property type="match status" value="1"/>
</dbReference>
<feature type="transmembrane region" description="Helical" evidence="7">
    <location>
        <begin position="117"/>
        <end position="150"/>
    </location>
</feature>
<dbReference type="InterPro" id="IPR036259">
    <property type="entry name" value="MFS_trans_sf"/>
</dbReference>
<dbReference type="InParanoid" id="A0A165C1K0"/>
<dbReference type="GO" id="GO:0016020">
    <property type="term" value="C:membrane"/>
    <property type="evidence" value="ECO:0007669"/>
    <property type="project" value="UniProtKB-SubCell"/>
</dbReference>
<dbReference type="Gene3D" id="1.20.1250.20">
    <property type="entry name" value="MFS general substrate transporter like domains"/>
    <property type="match status" value="1"/>
</dbReference>
<organism evidence="9 10">
    <name type="scientific">Laetiporus sulphureus 93-53</name>
    <dbReference type="NCBI Taxonomy" id="1314785"/>
    <lineage>
        <taxon>Eukaryota</taxon>
        <taxon>Fungi</taxon>
        <taxon>Dikarya</taxon>
        <taxon>Basidiomycota</taxon>
        <taxon>Agaricomycotina</taxon>
        <taxon>Agaricomycetes</taxon>
        <taxon>Polyporales</taxon>
        <taxon>Laetiporus</taxon>
    </lineage>
</organism>
<dbReference type="CDD" id="cd17316">
    <property type="entry name" value="MFS_SV2_like"/>
    <property type="match status" value="1"/>
</dbReference>
<feature type="transmembrane region" description="Helical" evidence="7">
    <location>
        <begin position="49"/>
        <end position="71"/>
    </location>
</feature>
<evidence type="ECO:0000256" key="6">
    <source>
        <dbReference type="SAM" id="MobiDB-lite"/>
    </source>
</evidence>
<evidence type="ECO:0000256" key="1">
    <source>
        <dbReference type="ARBA" id="ARBA00004141"/>
    </source>
</evidence>
<dbReference type="SUPFAM" id="SSF103473">
    <property type="entry name" value="MFS general substrate transporter"/>
    <property type="match status" value="1"/>
</dbReference>
<dbReference type="RefSeq" id="XP_040759776.1">
    <property type="nucleotide sequence ID" value="XM_040909861.1"/>
</dbReference>
<feature type="transmembrane region" description="Helical" evidence="7">
    <location>
        <begin position="171"/>
        <end position="195"/>
    </location>
</feature>
<dbReference type="OrthoDB" id="4139357at2759"/>
<evidence type="ECO:0000313" key="9">
    <source>
        <dbReference type="EMBL" id="KZT02036.1"/>
    </source>
</evidence>
<feature type="transmembrane region" description="Helical" evidence="7">
    <location>
        <begin position="390"/>
        <end position="406"/>
    </location>
</feature>
<accession>A0A165C1K0</accession>
<evidence type="ECO:0000256" key="7">
    <source>
        <dbReference type="SAM" id="Phobius"/>
    </source>
</evidence>
<dbReference type="Proteomes" id="UP000076871">
    <property type="component" value="Unassembled WGS sequence"/>
</dbReference>
<evidence type="ECO:0000256" key="2">
    <source>
        <dbReference type="ARBA" id="ARBA00022448"/>
    </source>
</evidence>
<keyword evidence="5 7" id="KW-0472">Membrane</keyword>
<evidence type="ECO:0000256" key="3">
    <source>
        <dbReference type="ARBA" id="ARBA00022692"/>
    </source>
</evidence>
<dbReference type="GO" id="GO:0022857">
    <property type="term" value="F:transmembrane transporter activity"/>
    <property type="evidence" value="ECO:0007669"/>
    <property type="project" value="InterPro"/>
</dbReference>
<feature type="transmembrane region" description="Helical" evidence="7">
    <location>
        <begin position="315"/>
        <end position="335"/>
    </location>
</feature>
<evidence type="ECO:0000256" key="4">
    <source>
        <dbReference type="ARBA" id="ARBA00022989"/>
    </source>
</evidence>
<dbReference type="InterPro" id="IPR020846">
    <property type="entry name" value="MFS_dom"/>
</dbReference>
<dbReference type="InterPro" id="IPR011701">
    <property type="entry name" value="MFS"/>
</dbReference>
<dbReference type="STRING" id="1314785.A0A165C1K0"/>
<feature type="region of interest" description="Disordered" evidence="6">
    <location>
        <begin position="1"/>
        <end position="21"/>
    </location>
</feature>
<dbReference type="Pfam" id="PF07690">
    <property type="entry name" value="MFS_1"/>
    <property type="match status" value="1"/>
</dbReference>
<protein>
    <submittedName>
        <fullName evidence="9">MFS general substrate transporter</fullName>
    </submittedName>
</protein>